<dbReference type="InterPro" id="IPR035906">
    <property type="entry name" value="MetI-like_sf"/>
</dbReference>
<dbReference type="AlphaFoldDB" id="W6RVI0"/>
<dbReference type="KEGG" id="rhl:LPU83_2639"/>
<evidence type="ECO:0000256" key="2">
    <source>
        <dbReference type="ARBA" id="ARBA00022692"/>
    </source>
</evidence>
<keyword evidence="2 5" id="KW-0812">Transmembrane</keyword>
<proteinExistence type="predicted"/>
<gene>
    <name evidence="6" type="primary">afuB3</name>
    <name evidence="6" type="ORF">LPU83_2639</name>
</gene>
<name>W6RVI0_9HYPH</name>
<keyword evidence="7" id="KW-1185">Reference proteome</keyword>
<dbReference type="Proteomes" id="UP000019443">
    <property type="component" value="Chromosome"/>
</dbReference>
<evidence type="ECO:0000256" key="5">
    <source>
        <dbReference type="SAM" id="Phobius"/>
    </source>
</evidence>
<dbReference type="HOGENOM" id="CLU_2194863_0_0_5"/>
<evidence type="ECO:0000256" key="3">
    <source>
        <dbReference type="ARBA" id="ARBA00022989"/>
    </source>
</evidence>
<sequence length="108" mass="11343">MRGYVRPGNSQPVWLFPFIVIIVLILSVLPVARLATTGLAALANGGVGAVLGDPALWSATYYTLVTAVLGTLISLAVGCAFAFLLTLTDICGKGALSFLFVLPMMSRR</sequence>
<dbReference type="Gene3D" id="1.10.3720.10">
    <property type="entry name" value="MetI-like"/>
    <property type="match status" value="1"/>
</dbReference>
<feature type="transmembrane region" description="Helical" evidence="5">
    <location>
        <begin position="12"/>
        <end position="32"/>
    </location>
</feature>
<dbReference type="EMBL" id="HG916852">
    <property type="protein sequence ID" value="CDM58291.1"/>
    <property type="molecule type" value="Genomic_DNA"/>
</dbReference>
<reference evidence="6" key="1">
    <citation type="submission" date="2013-11" db="EMBL/GenBank/DDBJ databases">
        <title>Draft genome sequence of the broad-host-range Rhizobium sp. LPU83 strain, a member of the low-genetic diversity Oregon-like Rhizobium sp. group.</title>
        <authorList>
            <person name="Wibberg D."/>
            <person name="Puehler A."/>
            <person name="Schlueter A."/>
        </authorList>
    </citation>
    <scope>NUCLEOTIDE SEQUENCE [LARGE SCALE GENOMIC DNA]</scope>
    <source>
        <strain evidence="6">LPU83</strain>
    </source>
</reference>
<feature type="transmembrane region" description="Helical" evidence="5">
    <location>
        <begin position="61"/>
        <end position="87"/>
    </location>
</feature>
<keyword evidence="4 5" id="KW-0472">Membrane</keyword>
<evidence type="ECO:0000256" key="1">
    <source>
        <dbReference type="ARBA" id="ARBA00004141"/>
    </source>
</evidence>
<comment type="subcellular location">
    <subcellularLocation>
        <location evidence="1">Membrane</location>
        <topology evidence="1">Multi-pass membrane protein</topology>
    </subcellularLocation>
</comment>
<dbReference type="SUPFAM" id="SSF161098">
    <property type="entry name" value="MetI-like"/>
    <property type="match status" value="1"/>
</dbReference>
<evidence type="ECO:0000256" key="4">
    <source>
        <dbReference type="ARBA" id="ARBA00023136"/>
    </source>
</evidence>
<evidence type="ECO:0000313" key="7">
    <source>
        <dbReference type="Proteomes" id="UP000019443"/>
    </source>
</evidence>
<accession>W6RVI0</accession>
<keyword evidence="3 5" id="KW-1133">Transmembrane helix</keyword>
<dbReference type="eggNOG" id="COG1178">
    <property type="taxonomic scope" value="Bacteria"/>
</dbReference>
<evidence type="ECO:0000313" key="6">
    <source>
        <dbReference type="EMBL" id="CDM58291.1"/>
    </source>
</evidence>
<dbReference type="GO" id="GO:0016020">
    <property type="term" value="C:membrane"/>
    <property type="evidence" value="ECO:0007669"/>
    <property type="project" value="UniProtKB-SubCell"/>
</dbReference>
<organism evidence="6 7">
    <name type="scientific">Rhizobium favelukesii</name>
    <dbReference type="NCBI Taxonomy" id="348824"/>
    <lineage>
        <taxon>Bacteria</taxon>
        <taxon>Pseudomonadati</taxon>
        <taxon>Pseudomonadota</taxon>
        <taxon>Alphaproteobacteria</taxon>
        <taxon>Hyphomicrobiales</taxon>
        <taxon>Rhizobiaceae</taxon>
        <taxon>Rhizobium/Agrobacterium group</taxon>
        <taxon>Rhizobium</taxon>
    </lineage>
</organism>
<protein>
    <submittedName>
        <fullName evidence="6">Iron(III) transport system permease protein</fullName>
    </submittedName>
</protein>
<dbReference type="PATRIC" id="fig|348824.6.peg.2846"/>